<proteinExistence type="predicted"/>
<keyword evidence="2" id="KW-1185">Reference proteome</keyword>
<organism evidence="1 2">
    <name type="scientific">Periplaneta americana</name>
    <name type="common">American cockroach</name>
    <name type="synonym">Blatta americana</name>
    <dbReference type="NCBI Taxonomy" id="6978"/>
    <lineage>
        <taxon>Eukaryota</taxon>
        <taxon>Metazoa</taxon>
        <taxon>Ecdysozoa</taxon>
        <taxon>Arthropoda</taxon>
        <taxon>Hexapoda</taxon>
        <taxon>Insecta</taxon>
        <taxon>Pterygota</taxon>
        <taxon>Neoptera</taxon>
        <taxon>Polyneoptera</taxon>
        <taxon>Dictyoptera</taxon>
        <taxon>Blattodea</taxon>
        <taxon>Blattoidea</taxon>
        <taxon>Blattidae</taxon>
        <taxon>Blattinae</taxon>
        <taxon>Periplaneta</taxon>
    </lineage>
</organism>
<dbReference type="EMBL" id="JAJSOF020000009">
    <property type="protein sequence ID" value="KAJ4445549.1"/>
    <property type="molecule type" value="Genomic_DNA"/>
</dbReference>
<gene>
    <name evidence="1" type="ORF">ANN_12229</name>
</gene>
<evidence type="ECO:0000313" key="2">
    <source>
        <dbReference type="Proteomes" id="UP001148838"/>
    </source>
</evidence>
<sequence length="114" mass="13692">MVTYGAETWTKTVGEESLRRWERKVLRRIFGSVKEEMWRIRRNAEVQELYNKTDIVTEIKTGRLRWLGHVMSDKRVFNADDLGEDLRKGVGGYRRWRNREEWARIVQDEALHGL</sequence>
<evidence type="ECO:0000313" key="1">
    <source>
        <dbReference type="EMBL" id="KAJ4445549.1"/>
    </source>
</evidence>
<dbReference type="Proteomes" id="UP001148838">
    <property type="component" value="Unassembled WGS sequence"/>
</dbReference>
<reference evidence="1 2" key="1">
    <citation type="journal article" date="2022" name="Allergy">
        <title>Genome assembly and annotation of Periplaneta americana reveal a comprehensive cockroach allergen profile.</title>
        <authorList>
            <person name="Wang L."/>
            <person name="Xiong Q."/>
            <person name="Saelim N."/>
            <person name="Wang L."/>
            <person name="Nong W."/>
            <person name="Wan A.T."/>
            <person name="Shi M."/>
            <person name="Liu X."/>
            <person name="Cao Q."/>
            <person name="Hui J.H.L."/>
            <person name="Sookrung N."/>
            <person name="Leung T.F."/>
            <person name="Tungtrongchitr A."/>
            <person name="Tsui S.K.W."/>
        </authorList>
    </citation>
    <scope>NUCLEOTIDE SEQUENCE [LARGE SCALE GENOMIC DNA]</scope>
    <source>
        <strain evidence="1">PWHHKU_190912</strain>
    </source>
</reference>
<comment type="caution">
    <text evidence="1">The sequence shown here is derived from an EMBL/GenBank/DDBJ whole genome shotgun (WGS) entry which is preliminary data.</text>
</comment>
<accession>A0ABQ8TI41</accession>
<protein>
    <submittedName>
        <fullName evidence="1">Uncharacterized protein</fullName>
    </submittedName>
</protein>
<name>A0ABQ8TI41_PERAM</name>